<feature type="compositionally biased region" description="Polar residues" evidence="4">
    <location>
        <begin position="904"/>
        <end position="913"/>
    </location>
</feature>
<dbReference type="SUPFAM" id="SSF52047">
    <property type="entry name" value="RNI-like"/>
    <property type="match status" value="1"/>
</dbReference>
<dbReference type="PANTHER" id="PTHR24106">
    <property type="entry name" value="NACHT, LRR AND CARD DOMAINS-CONTAINING"/>
    <property type="match status" value="1"/>
</dbReference>
<dbReference type="STRING" id="50429.A0A2B4RB22"/>
<dbReference type="EMBL" id="LSMT01000855">
    <property type="protein sequence ID" value="PFX14009.1"/>
    <property type="molecule type" value="Genomic_DNA"/>
</dbReference>
<dbReference type="Proteomes" id="UP000225706">
    <property type="component" value="Unassembled WGS sequence"/>
</dbReference>
<dbReference type="InterPro" id="IPR051261">
    <property type="entry name" value="NLR"/>
</dbReference>
<keyword evidence="1" id="KW-0433">Leucine-rich repeat</keyword>
<protein>
    <submittedName>
        <fullName evidence="6">NACHT, LRR and PYD domains-containing protein 3</fullName>
    </submittedName>
</protein>
<dbReference type="Gene3D" id="3.80.10.10">
    <property type="entry name" value="Ribonuclease Inhibitor"/>
    <property type="match status" value="1"/>
</dbReference>
<sequence>MASSSALTAASGEEENKEQRPTDVMFLCDEWKSSKGGISTFNREFAINLAETTTGSMKIHCYVSKSDDQDREDAKQHGVNLITARSVPGSSDPFERLKFPPSELPNPQLVIGHGRKLGIPAYFLVKSTKCKWIQFVHVYCEDVGKYKKTTMAATDTIEENEKKHKEEIDLCKVADAVVAVGSRLQQKYGRSLLNVKVEIITPGIVGKFFNESKLAVDRSVVKNFNVFMFGRATYEDRSLKGYDIIAKAIDSLGKNFDLTFVGSSPGEYEEVEQWFLDNSGIKRNQLTIRGYCSEQEELKMMFFQADLVAQPSRTEGFGLVSLEAISAGIPVLVSGQSGIAEALQKVEGGNAVIVGSDEDAYEWAQRIREISEQSVEEREANALKLRENYGKLYSWREECEKFKGMIERVMKNMFQLNTSKRKLFEEEKQFEETHEAKRLLLDDREQALETSKQLMNTALDEKENELYSLHAGFEKIKALAESTKKESSAVTQQNELLKSMISTLGLDFKQFSKSKWEQNNTSAATKPTTRHRRRKETQKALKFIHGGSSGSFYGAWDYIVANAPKELVGEFITAYKRGKYIQEVFEKAMKEHQASPEALKQAIATKYQNFLSRRKFNVVCKTQTSYFNAEANYCTHFCNFLSLIINQKLNIKVDVEQLKLADHDACSTASVSAVEPAGCQKASTTSGICRKRRFDAEKEDFQSLEKKVLCLIAMNYLNTTPPQSRDEHNEFREYLQEMKVLISSVSMGSLLITVKCDSLESLEELWEDYLCGLLDKMVRDCFVTEKILKELNLAELKLKTTMDVEEYNACKLYFKKDALRGTSPLTVIPTTGHGKQLKEPTGRIGTSLSTMLPTAGHGKELEGRLKTMKLQEEKRILSLPGPSTFDPEEELEELCRVLQLGEDTSPSTVLSTSGHKKGLRKTEKVRHKIVKPQGKKGMLPLHGTSTHNPEKGVEELGSLPSPPLSTTDLEEKLEEVCVKLKRLRMEGSLPAHQSSTSHVEVKLAELQMELKRLRMEGTRPPPELFTDLLERELEKLRVQITRKRQKGSSPLPDCTLDEEIREILEKLQQKRIEELENTMYPTIISGLAKFDVSLPEELQSYSSYLLNESAKLGLRRKVSQRPSAVQKLREAMDKYELKTFLTIHIREGAWQVVLLFTDELRSRKLPSDWCETKWDWHEKMLISSIYSSASGILKAWPTECDPDLVTLCKAITNRDWKVTRLFFSRCRLSNEGLKNLSTALVQGELYSLAMYDNALQAQGLKHLCEALMRSDSNLISLSIIRNWLGVEGIMHLCHVLTSVNCKLTSLNVCRNLFGSEGLKHLCDALISANCTLTSLNLRYNKLGNEGIKPLFTILTSSNCTLTSLDVSFNRLGDRVLKDLAKTLTNTDCTLTSLVIRSNLIGDEGIKYLCKALTDVKCKLRSLDLQENRKVTDVGKQCLSEAITGTDWKVRRGLKLSRTTNSEA</sequence>
<feature type="domain" description="TRADD-like N-terminal" evidence="5">
    <location>
        <begin position="729"/>
        <end position="787"/>
    </location>
</feature>
<dbReference type="InterPro" id="IPR049341">
    <property type="entry name" value="TRADD-like_N"/>
</dbReference>
<dbReference type="InterPro" id="IPR001611">
    <property type="entry name" value="Leu-rich_rpt"/>
</dbReference>
<keyword evidence="7" id="KW-1185">Reference proteome</keyword>
<accession>A0A2B4RB22</accession>
<evidence type="ECO:0000256" key="3">
    <source>
        <dbReference type="SAM" id="Coils"/>
    </source>
</evidence>
<evidence type="ECO:0000313" key="6">
    <source>
        <dbReference type="EMBL" id="PFX14009.1"/>
    </source>
</evidence>
<feature type="region of interest" description="Disordered" evidence="4">
    <location>
        <begin position="904"/>
        <end position="925"/>
    </location>
</feature>
<dbReference type="SUPFAM" id="SSF53756">
    <property type="entry name" value="UDP-Glycosyltransferase/glycogen phosphorylase"/>
    <property type="match status" value="1"/>
</dbReference>
<feature type="compositionally biased region" description="Basic residues" evidence="4">
    <location>
        <begin position="914"/>
        <end position="925"/>
    </location>
</feature>
<dbReference type="Pfam" id="PF20706">
    <property type="entry name" value="GT4-conflict"/>
    <property type="match status" value="1"/>
</dbReference>
<gene>
    <name evidence="6" type="primary">NLRP3</name>
    <name evidence="6" type="ORF">AWC38_SpisGene21872</name>
</gene>
<feature type="region of interest" description="Disordered" evidence="4">
    <location>
        <begin position="1"/>
        <end position="22"/>
    </location>
</feature>
<evidence type="ECO:0000313" key="7">
    <source>
        <dbReference type="Proteomes" id="UP000225706"/>
    </source>
</evidence>
<dbReference type="InterPro" id="IPR032675">
    <property type="entry name" value="LRR_dom_sf"/>
</dbReference>
<dbReference type="OrthoDB" id="512920at2759"/>
<evidence type="ECO:0000259" key="5">
    <source>
        <dbReference type="Pfam" id="PF20694"/>
    </source>
</evidence>
<reference evidence="7" key="1">
    <citation type="journal article" date="2017" name="bioRxiv">
        <title>Comparative analysis of the genomes of Stylophora pistillata and Acropora digitifera provides evidence for extensive differences between species of corals.</title>
        <authorList>
            <person name="Voolstra C.R."/>
            <person name="Li Y."/>
            <person name="Liew Y.J."/>
            <person name="Baumgarten S."/>
            <person name="Zoccola D."/>
            <person name="Flot J.-F."/>
            <person name="Tambutte S."/>
            <person name="Allemand D."/>
            <person name="Aranda M."/>
        </authorList>
    </citation>
    <scope>NUCLEOTIDE SEQUENCE [LARGE SCALE GENOMIC DNA]</scope>
</reference>
<dbReference type="Gene3D" id="3.40.50.2000">
    <property type="entry name" value="Glycogen Phosphorylase B"/>
    <property type="match status" value="2"/>
</dbReference>
<organism evidence="6 7">
    <name type="scientific">Stylophora pistillata</name>
    <name type="common">Smooth cauliflower coral</name>
    <dbReference type="NCBI Taxonomy" id="50429"/>
    <lineage>
        <taxon>Eukaryota</taxon>
        <taxon>Metazoa</taxon>
        <taxon>Cnidaria</taxon>
        <taxon>Anthozoa</taxon>
        <taxon>Hexacorallia</taxon>
        <taxon>Scleractinia</taxon>
        <taxon>Astrocoeniina</taxon>
        <taxon>Pocilloporidae</taxon>
        <taxon>Stylophora</taxon>
    </lineage>
</organism>
<dbReference type="CDD" id="cd03801">
    <property type="entry name" value="GT4_PimA-like"/>
    <property type="match status" value="1"/>
</dbReference>
<evidence type="ECO:0000256" key="4">
    <source>
        <dbReference type="SAM" id="MobiDB-lite"/>
    </source>
</evidence>
<evidence type="ECO:0000256" key="2">
    <source>
        <dbReference type="ARBA" id="ARBA00022737"/>
    </source>
</evidence>
<name>A0A2B4RB22_STYPI</name>
<dbReference type="SMART" id="SM00368">
    <property type="entry name" value="LRR_RI"/>
    <property type="match status" value="7"/>
</dbReference>
<evidence type="ECO:0000256" key="1">
    <source>
        <dbReference type="ARBA" id="ARBA00022614"/>
    </source>
</evidence>
<comment type="caution">
    <text evidence="6">The sequence shown here is derived from an EMBL/GenBank/DDBJ whole genome shotgun (WGS) entry which is preliminary data.</text>
</comment>
<feature type="coiled-coil region" evidence="3">
    <location>
        <begin position="966"/>
        <end position="1046"/>
    </location>
</feature>
<dbReference type="Pfam" id="PF20694">
    <property type="entry name" value="TRADD-like_N"/>
    <property type="match status" value="1"/>
</dbReference>
<keyword evidence="3" id="KW-0175">Coiled coil</keyword>
<dbReference type="Pfam" id="PF13516">
    <property type="entry name" value="LRR_6"/>
    <property type="match status" value="4"/>
</dbReference>
<proteinExistence type="predicted"/>
<keyword evidence="2" id="KW-0677">Repeat</keyword>